<protein>
    <submittedName>
        <fullName evidence="1">Lef-6</fullName>
    </submittedName>
</protein>
<dbReference type="KEGG" id="vg:22619727"/>
<dbReference type="GeneID" id="22619727"/>
<sequence>MYVFYINGGHVEKRFSREFVNYICGGKIKHDIKSDECTRKRLVVRSGYAARKLMAANNNVFWPDGTRFQCKLLTPRRNYDRGFSSKRVCSSTTKENRCASVPIVVERQSPRHCVFQDKKYRSPSPALSDDWYNSTSFVDVDLVGDDVEKTSYFDNNKATMESLHHDLRVLSV</sequence>
<dbReference type="OrthoDB" id="19502at10239"/>
<dbReference type="EMBL" id="KM102981">
    <property type="protein sequence ID" value="AIZ48694.1"/>
    <property type="molecule type" value="Genomic_DNA"/>
</dbReference>
<name>A0A0A7KRB8_9ABAC</name>
<keyword evidence="2" id="KW-1185">Reference proteome</keyword>
<organism evidence="1 2">
    <name type="scientific">Agrotis segetum nucleopolyhedrovirus B</name>
    <dbReference type="NCBI Taxonomy" id="1580580"/>
    <lineage>
        <taxon>Viruses</taxon>
        <taxon>Viruses incertae sedis</taxon>
        <taxon>Naldaviricetes</taxon>
        <taxon>Lefavirales</taxon>
        <taxon>Baculoviridae</taxon>
        <taxon>Alphabaculovirus</taxon>
        <taxon>Alphabaculovirus alteragsegetum</taxon>
    </lineage>
</organism>
<reference evidence="1 2" key="1">
    <citation type="journal article" date="2015" name="Virus Genes">
        <title>The genome sequence of Agrotis segetum nucleopolyhedrovirus B (AgseNPV-B) reveals a new baculovirus species within the Agrotis baculovirus complex.</title>
        <authorList>
            <person name="Wennmann J.T."/>
            <person name="Gueli Alletti G."/>
            <person name="Jehle J.A."/>
        </authorList>
    </citation>
    <scope>NUCLEOTIDE SEQUENCE [LARGE SCALE GENOMIC DNA]</scope>
    <source>
        <strain evidence="1">English</strain>
    </source>
</reference>
<accession>A0A0A7KRB8</accession>
<evidence type="ECO:0000313" key="1">
    <source>
        <dbReference type="EMBL" id="AIZ48694.1"/>
    </source>
</evidence>
<proteinExistence type="predicted"/>
<dbReference type="RefSeq" id="YP_009112698.1">
    <property type="nucleotide sequence ID" value="NC_025960.1"/>
</dbReference>
<dbReference type="Proteomes" id="UP000202327">
    <property type="component" value="Segment"/>
</dbReference>
<evidence type="ECO:0000313" key="2">
    <source>
        <dbReference type="Proteomes" id="UP000202327"/>
    </source>
</evidence>